<protein>
    <submittedName>
        <fullName evidence="1">Uncharacterized protein</fullName>
    </submittedName>
</protein>
<gene>
    <name evidence="1" type="ORF">SGN30_11120</name>
</gene>
<evidence type="ECO:0000313" key="1">
    <source>
        <dbReference type="EMBL" id="MDX4953966.1"/>
    </source>
</evidence>
<comment type="caution">
    <text evidence="1">The sequence shown here is derived from an EMBL/GenBank/DDBJ whole genome shotgun (WGS) entry which is preliminary data.</text>
</comment>
<sequence length="120" mass="12810">MKQQKAPQPPDDAHARHLSLALGDMDLIVQRGCTQIAAIVDLSLAWLEHPEGHQRIETVAQALEAIRSSASALAHAVSEEARPLDCASTDQPAQRRRNAAQTATLRFAQAFASLGTAPPG</sequence>
<dbReference type="AlphaFoldDB" id="A0AAJ2R194"/>
<dbReference type="RefSeq" id="WP_141833917.1">
    <property type="nucleotide sequence ID" value="NZ_CAGKLB010000033.1"/>
</dbReference>
<reference evidence="1" key="1">
    <citation type="submission" date="2023-11" db="EMBL/GenBank/DDBJ databases">
        <title>Identification and selenium tolerance of Delftia acidovorans R3-25.</title>
        <authorList>
            <person name="Zhang S."/>
            <person name="Liu Y."/>
            <person name="Guo Y."/>
        </authorList>
    </citation>
    <scope>NUCLEOTIDE SEQUENCE</scope>
    <source>
        <strain evidence="1">R3-25</strain>
    </source>
</reference>
<proteinExistence type="predicted"/>
<accession>A0AAJ2R194</accession>
<organism evidence="1 2">
    <name type="scientific">Delftia acidovorans</name>
    <name type="common">Pseudomonas acidovorans</name>
    <name type="synonym">Comamonas acidovorans</name>
    <dbReference type="NCBI Taxonomy" id="80866"/>
    <lineage>
        <taxon>Bacteria</taxon>
        <taxon>Pseudomonadati</taxon>
        <taxon>Pseudomonadota</taxon>
        <taxon>Betaproteobacteria</taxon>
        <taxon>Burkholderiales</taxon>
        <taxon>Comamonadaceae</taxon>
        <taxon>Delftia</taxon>
    </lineage>
</organism>
<evidence type="ECO:0000313" key="2">
    <source>
        <dbReference type="Proteomes" id="UP001287445"/>
    </source>
</evidence>
<dbReference type="Proteomes" id="UP001287445">
    <property type="component" value="Unassembled WGS sequence"/>
</dbReference>
<dbReference type="EMBL" id="JAWWMZ010000003">
    <property type="protein sequence ID" value="MDX4953966.1"/>
    <property type="molecule type" value="Genomic_DNA"/>
</dbReference>
<name>A0AAJ2R194_DELAC</name>